<evidence type="ECO:0008006" key="3">
    <source>
        <dbReference type="Google" id="ProtNLM"/>
    </source>
</evidence>
<dbReference type="PROSITE" id="PS51257">
    <property type="entry name" value="PROKAR_LIPOPROTEIN"/>
    <property type="match status" value="1"/>
</dbReference>
<organism evidence="1 2">
    <name type="scientific">Caerostris extrusa</name>
    <name type="common">Bark spider</name>
    <name type="synonym">Caerostris bankana</name>
    <dbReference type="NCBI Taxonomy" id="172846"/>
    <lineage>
        <taxon>Eukaryota</taxon>
        <taxon>Metazoa</taxon>
        <taxon>Ecdysozoa</taxon>
        <taxon>Arthropoda</taxon>
        <taxon>Chelicerata</taxon>
        <taxon>Arachnida</taxon>
        <taxon>Araneae</taxon>
        <taxon>Araneomorphae</taxon>
        <taxon>Entelegynae</taxon>
        <taxon>Araneoidea</taxon>
        <taxon>Araneidae</taxon>
        <taxon>Caerostris</taxon>
    </lineage>
</organism>
<dbReference type="Proteomes" id="UP001054945">
    <property type="component" value="Unassembled WGS sequence"/>
</dbReference>
<evidence type="ECO:0000313" key="1">
    <source>
        <dbReference type="EMBL" id="GIX86539.1"/>
    </source>
</evidence>
<protein>
    <recommendedName>
        <fullName evidence="3">Secreted protein</fullName>
    </recommendedName>
</protein>
<dbReference type="AlphaFoldDB" id="A0AAV4NQ51"/>
<name>A0AAV4NQ51_CAEEX</name>
<dbReference type="EMBL" id="BPLR01021149">
    <property type="protein sequence ID" value="GIX86539.1"/>
    <property type="molecule type" value="Genomic_DNA"/>
</dbReference>
<sequence length="77" mass="8609">MGCRFQQDGRFASGLMPFVVLSCSAHVHWEIGVYRDQCIVQDGRFASGLVPFVVLSCSAHVHWEIGVSRDQCIIVKK</sequence>
<keyword evidence="2" id="KW-1185">Reference proteome</keyword>
<evidence type="ECO:0000313" key="2">
    <source>
        <dbReference type="Proteomes" id="UP001054945"/>
    </source>
</evidence>
<proteinExistence type="predicted"/>
<reference evidence="1 2" key="1">
    <citation type="submission" date="2021-06" db="EMBL/GenBank/DDBJ databases">
        <title>Caerostris extrusa draft genome.</title>
        <authorList>
            <person name="Kono N."/>
            <person name="Arakawa K."/>
        </authorList>
    </citation>
    <scope>NUCLEOTIDE SEQUENCE [LARGE SCALE GENOMIC DNA]</scope>
</reference>
<accession>A0AAV4NQ51</accession>
<comment type="caution">
    <text evidence="1">The sequence shown here is derived from an EMBL/GenBank/DDBJ whole genome shotgun (WGS) entry which is preliminary data.</text>
</comment>
<gene>
    <name evidence="1" type="ORF">CEXT_171421</name>
</gene>